<comment type="caution">
    <text evidence="8">The sequence shown here is derived from an EMBL/GenBank/DDBJ whole genome shotgun (WGS) entry which is preliminary data.</text>
</comment>
<dbReference type="PRINTS" id="PR00506">
    <property type="entry name" value="D21N6MTFRASE"/>
</dbReference>
<dbReference type="PROSITE" id="PS00092">
    <property type="entry name" value="N6_MTASE"/>
    <property type="match status" value="1"/>
</dbReference>
<keyword evidence="9" id="KW-1185">Reference proteome</keyword>
<comment type="similarity">
    <text evidence="1">Belongs to the N(4)/N(6)-methyltransferase family.</text>
</comment>
<dbReference type="InterPro" id="IPR002052">
    <property type="entry name" value="DNA_methylase_N6_adenine_CS"/>
</dbReference>
<dbReference type="GO" id="GO:0009007">
    <property type="term" value="F:site-specific DNA-methyltransferase (adenine-specific) activity"/>
    <property type="evidence" value="ECO:0007669"/>
    <property type="project" value="UniProtKB-EC"/>
</dbReference>
<dbReference type="EC" id="2.1.1.72" evidence="2"/>
<evidence type="ECO:0000256" key="5">
    <source>
        <dbReference type="ARBA" id="ARBA00022691"/>
    </source>
</evidence>
<keyword evidence="4 8" id="KW-0808">Transferase</keyword>
<dbReference type="SUPFAM" id="SSF53335">
    <property type="entry name" value="S-adenosyl-L-methionine-dependent methyltransferases"/>
    <property type="match status" value="1"/>
</dbReference>
<evidence type="ECO:0000256" key="2">
    <source>
        <dbReference type="ARBA" id="ARBA00011900"/>
    </source>
</evidence>
<dbReference type="Pfam" id="PF01555">
    <property type="entry name" value="N6_N4_Mtase"/>
    <property type="match status" value="2"/>
</dbReference>
<reference evidence="8 9" key="1">
    <citation type="submission" date="2020-03" db="EMBL/GenBank/DDBJ databases">
        <authorList>
            <person name="Sun Q."/>
        </authorList>
    </citation>
    <scope>NUCLEOTIDE SEQUENCE [LARGE SCALE GENOMIC DNA]</scope>
    <source>
        <strain evidence="8 9">JC162</strain>
    </source>
</reference>
<dbReference type="GO" id="GO:0003677">
    <property type="term" value="F:DNA binding"/>
    <property type="evidence" value="ECO:0007669"/>
    <property type="project" value="InterPro"/>
</dbReference>
<gene>
    <name evidence="8" type="ORF">GWK16_03175</name>
</gene>
<dbReference type="InterPro" id="IPR029063">
    <property type="entry name" value="SAM-dependent_MTases_sf"/>
</dbReference>
<name>A0A848EAC7_9PROT</name>
<dbReference type="Proteomes" id="UP000548582">
    <property type="component" value="Unassembled WGS sequence"/>
</dbReference>
<keyword evidence="5" id="KW-0949">S-adenosyl-L-methionine</keyword>
<sequence length="708" mass="79152">MSRLTDLIARAKAKDSALGDELEREFKALASRRAFGLNFERHRPESVELPGRPVRRGDKVRILPPRGAVERGDQRLWRVTRIAGKDKAKVAHVALIDADPPETAEVSVADLVVVAEFRDFIYPGLVSTRKVERGGDKPFHTVINGENFHVLEALTYTHRGKIDVIYIDPPYNTGARDWKYNNDYVEAEDLYRHSKWLAFIERRLMVSRNLLNPTASTLIITIDEKEYLRLGLLLEQVFPDASIQMVSSVINPKGSARAGRFSRVDEYIFFVFVGAAAVTPWRSDMLREIEGETRKVRWAGLMRNGEGSRRQRIPSMFFPIYIDEKTGRYHSTGEPPPADVRPEDVPAPPGTLAIWPIDQSGQELMWRLSPPSLREYLAIGHAKFGKRDKKTGLRSVSYLQTGIRQMLEGGEVVAVGKDSEGALELEFADSLGTRNPTTIWNLVAHSASEHGAGMLKSLVPGRRFPYPKSVYAVEDCLRFVVGKKKDATILDFFAGSGTTAHAVMRLNRQDGGQRQCISVTNNEVAADEQAALRKAGLRPGDPDWEKCGICDYITKPRIAAAITGTTPEGKDIEGDYKFTDEFPMSEGFEENAEFFTLTYETPVAVSHNLAFRRIAPLLWMRAGAEGRRIEELPPAGWEVADTYGLLVDLDRATAFCDAVAAAAGLRIAYIVTDDDRRFQAVARALPGSVEPVRLYESYLSNFRFVMGR</sequence>
<dbReference type="InterPro" id="IPR002295">
    <property type="entry name" value="N4/N6-MTase_EcoPI_Mod-like"/>
</dbReference>
<dbReference type="AlphaFoldDB" id="A0A848EAC7"/>
<dbReference type="GO" id="GO:0008170">
    <property type="term" value="F:N-methyltransferase activity"/>
    <property type="evidence" value="ECO:0007669"/>
    <property type="project" value="InterPro"/>
</dbReference>
<evidence type="ECO:0000259" key="7">
    <source>
        <dbReference type="Pfam" id="PF01555"/>
    </source>
</evidence>
<proteinExistence type="inferred from homology"/>
<feature type="domain" description="DNA methylase N-4/N-6" evidence="7">
    <location>
        <begin position="434"/>
        <end position="509"/>
    </location>
</feature>
<accession>A0A848EAC7</accession>
<feature type="domain" description="DNA methylase N-4/N-6" evidence="7">
    <location>
        <begin position="162"/>
        <end position="270"/>
    </location>
</feature>
<dbReference type="RefSeq" id="WP_170052497.1">
    <property type="nucleotide sequence ID" value="NZ_JABBKX010000001.1"/>
</dbReference>
<organism evidence="8 9">
    <name type="scientific">Neoroseomonas marina</name>
    <dbReference type="NCBI Taxonomy" id="1232220"/>
    <lineage>
        <taxon>Bacteria</taxon>
        <taxon>Pseudomonadati</taxon>
        <taxon>Pseudomonadota</taxon>
        <taxon>Alphaproteobacteria</taxon>
        <taxon>Acetobacterales</taxon>
        <taxon>Acetobacteraceae</taxon>
        <taxon>Neoroseomonas</taxon>
    </lineage>
</organism>
<protein>
    <recommendedName>
        <fullName evidence="2">site-specific DNA-methyltransferase (adenine-specific)</fullName>
        <ecNumber evidence="2">2.1.1.72</ecNumber>
    </recommendedName>
</protein>
<evidence type="ECO:0000256" key="1">
    <source>
        <dbReference type="ARBA" id="ARBA00006594"/>
    </source>
</evidence>
<comment type="catalytic activity">
    <reaction evidence="6">
        <text>a 2'-deoxyadenosine in DNA + S-adenosyl-L-methionine = an N(6)-methyl-2'-deoxyadenosine in DNA + S-adenosyl-L-homocysteine + H(+)</text>
        <dbReference type="Rhea" id="RHEA:15197"/>
        <dbReference type="Rhea" id="RHEA-COMP:12418"/>
        <dbReference type="Rhea" id="RHEA-COMP:12419"/>
        <dbReference type="ChEBI" id="CHEBI:15378"/>
        <dbReference type="ChEBI" id="CHEBI:57856"/>
        <dbReference type="ChEBI" id="CHEBI:59789"/>
        <dbReference type="ChEBI" id="CHEBI:90615"/>
        <dbReference type="ChEBI" id="CHEBI:90616"/>
        <dbReference type="EC" id="2.1.1.72"/>
    </reaction>
</comment>
<dbReference type="Gene3D" id="3.40.50.150">
    <property type="entry name" value="Vaccinia Virus protein VP39"/>
    <property type="match status" value="1"/>
</dbReference>
<evidence type="ECO:0000313" key="8">
    <source>
        <dbReference type="EMBL" id="NMJ40228.1"/>
    </source>
</evidence>
<keyword evidence="3 8" id="KW-0489">Methyltransferase</keyword>
<evidence type="ECO:0000256" key="3">
    <source>
        <dbReference type="ARBA" id="ARBA00022603"/>
    </source>
</evidence>
<evidence type="ECO:0000313" key="9">
    <source>
        <dbReference type="Proteomes" id="UP000548582"/>
    </source>
</evidence>
<evidence type="ECO:0000256" key="4">
    <source>
        <dbReference type="ARBA" id="ARBA00022679"/>
    </source>
</evidence>
<dbReference type="InterPro" id="IPR002941">
    <property type="entry name" value="DNA_methylase_N4/N6"/>
</dbReference>
<evidence type="ECO:0000256" key="6">
    <source>
        <dbReference type="ARBA" id="ARBA00047942"/>
    </source>
</evidence>
<dbReference type="EMBL" id="JABBKX010000001">
    <property type="protein sequence ID" value="NMJ40228.1"/>
    <property type="molecule type" value="Genomic_DNA"/>
</dbReference>
<dbReference type="GO" id="GO:0032259">
    <property type="term" value="P:methylation"/>
    <property type="evidence" value="ECO:0007669"/>
    <property type="project" value="UniProtKB-KW"/>
</dbReference>